<reference evidence="1 2" key="1">
    <citation type="submission" date="2020-02" db="EMBL/GenBank/DDBJ databases">
        <title>Draft genome sequence of Haematococcus lacustris strain NIES-144.</title>
        <authorList>
            <person name="Morimoto D."/>
            <person name="Nakagawa S."/>
            <person name="Yoshida T."/>
            <person name="Sawayama S."/>
        </authorList>
    </citation>
    <scope>NUCLEOTIDE SEQUENCE [LARGE SCALE GENOMIC DNA]</scope>
    <source>
        <strain evidence="1 2">NIES-144</strain>
    </source>
</reference>
<feature type="non-terminal residue" evidence="1">
    <location>
        <position position="1"/>
    </location>
</feature>
<gene>
    <name evidence="1" type="ORF">HaLaN_04567</name>
</gene>
<sequence>VPSPYAHHLRLRLSSWALQQCCMKYELREDEHMRLTNDKKIAEHFLVVSGKDNDFVGSHKTHVKAAKPVKELPNERMVRFHCNGLKVINRMGVAGRLLHM</sequence>
<protein>
    <submittedName>
        <fullName evidence="1">Uncharacterized protein</fullName>
    </submittedName>
</protein>
<dbReference type="AlphaFoldDB" id="A0A699YSW9"/>
<organism evidence="1 2">
    <name type="scientific">Haematococcus lacustris</name>
    <name type="common">Green alga</name>
    <name type="synonym">Haematococcus pluvialis</name>
    <dbReference type="NCBI Taxonomy" id="44745"/>
    <lineage>
        <taxon>Eukaryota</taxon>
        <taxon>Viridiplantae</taxon>
        <taxon>Chlorophyta</taxon>
        <taxon>core chlorophytes</taxon>
        <taxon>Chlorophyceae</taxon>
        <taxon>CS clade</taxon>
        <taxon>Chlamydomonadales</taxon>
        <taxon>Haematococcaceae</taxon>
        <taxon>Haematococcus</taxon>
    </lineage>
</organism>
<keyword evidence="2" id="KW-1185">Reference proteome</keyword>
<dbReference type="EMBL" id="BLLF01000233">
    <property type="protein sequence ID" value="GFH09429.1"/>
    <property type="molecule type" value="Genomic_DNA"/>
</dbReference>
<evidence type="ECO:0000313" key="1">
    <source>
        <dbReference type="EMBL" id="GFH09429.1"/>
    </source>
</evidence>
<name>A0A699YSW9_HAELA</name>
<dbReference type="Proteomes" id="UP000485058">
    <property type="component" value="Unassembled WGS sequence"/>
</dbReference>
<comment type="caution">
    <text evidence="1">The sequence shown here is derived from an EMBL/GenBank/DDBJ whole genome shotgun (WGS) entry which is preliminary data.</text>
</comment>
<accession>A0A699YSW9</accession>
<proteinExistence type="predicted"/>
<evidence type="ECO:0000313" key="2">
    <source>
        <dbReference type="Proteomes" id="UP000485058"/>
    </source>
</evidence>